<sequence>MEFQDVVRRRRMVRKYDVERPVPEEIVERILANAVRAPSAGFSQGFGYLVLDNQDDIARFRTAATPEQDAENWLAANVQAPLLIVVHSNKDAYLDRYAEPDKGFTDRSEDWWPVPYWDIDAGMSALLILQTAVDTGLGACFFGLPVDRIPAYREAFEVPDHFNPIGAVSLGYSDEPPRDLTKRRKSSSSLVHRGRWSS</sequence>
<dbReference type="PANTHER" id="PTHR43673">
    <property type="entry name" value="NAD(P)H NITROREDUCTASE YDGI-RELATED"/>
    <property type="match status" value="1"/>
</dbReference>
<feature type="region of interest" description="Disordered" evidence="3">
    <location>
        <begin position="176"/>
        <end position="198"/>
    </location>
</feature>
<gene>
    <name evidence="5" type="ORF">FB561_5957</name>
</gene>
<dbReference type="EMBL" id="VIVK01000001">
    <property type="protein sequence ID" value="TWD84762.1"/>
    <property type="molecule type" value="Genomic_DNA"/>
</dbReference>
<evidence type="ECO:0000256" key="1">
    <source>
        <dbReference type="ARBA" id="ARBA00007118"/>
    </source>
</evidence>
<dbReference type="InterPro" id="IPR029479">
    <property type="entry name" value="Nitroreductase"/>
</dbReference>
<dbReference type="Proteomes" id="UP000318380">
    <property type="component" value="Unassembled WGS sequence"/>
</dbReference>
<evidence type="ECO:0000259" key="4">
    <source>
        <dbReference type="Pfam" id="PF00881"/>
    </source>
</evidence>
<dbReference type="SUPFAM" id="SSF55469">
    <property type="entry name" value="FMN-dependent nitroreductase-like"/>
    <property type="match status" value="1"/>
</dbReference>
<comment type="similarity">
    <text evidence="1">Belongs to the nitroreductase family.</text>
</comment>
<proteinExistence type="inferred from homology"/>
<accession>A0A561C1F2</accession>
<dbReference type="Pfam" id="PF00881">
    <property type="entry name" value="Nitroreductase"/>
    <property type="match status" value="1"/>
</dbReference>
<evidence type="ECO:0000256" key="2">
    <source>
        <dbReference type="ARBA" id="ARBA00023002"/>
    </source>
</evidence>
<dbReference type="GO" id="GO:0016491">
    <property type="term" value="F:oxidoreductase activity"/>
    <property type="evidence" value="ECO:0007669"/>
    <property type="project" value="UniProtKB-KW"/>
</dbReference>
<reference evidence="5 6" key="1">
    <citation type="submission" date="2019-06" db="EMBL/GenBank/DDBJ databases">
        <title>Sequencing the genomes of 1000 actinobacteria strains.</title>
        <authorList>
            <person name="Klenk H.-P."/>
        </authorList>
    </citation>
    <scope>NUCLEOTIDE SEQUENCE [LARGE SCALE GENOMIC DNA]</scope>
    <source>
        <strain evidence="5 6">DSM 24683</strain>
    </source>
</reference>
<feature type="compositionally biased region" description="Basic residues" evidence="3">
    <location>
        <begin position="181"/>
        <end position="198"/>
    </location>
</feature>
<dbReference type="OrthoDB" id="3358989at2"/>
<evidence type="ECO:0000313" key="5">
    <source>
        <dbReference type="EMBL" id="TWD84762.1"/>
    </source>
</evidence>
<keyword evidence="2" id="KW-0560">Oxidoreductase</keyword>
<dbReference type="InterPro" id="IPR000415">
    <property type="entry name" value="Nitroreductase-like"/>
</dbReference>
<dbReference type="RefSeq" id="WP_145812400.1">
    <property type="nucleotide sequence ID" value="NZ_VIVK01000001.1"/>
</dbReference>
<name>A0A561C1F2_9ACTN</name>
<dbReference type="AlphaFoldDB" id="A0A561C1F2"/>
<dbReference type="PANTHER" id="PTHR43673:SF10">
    <property type="entry name" value="NADH DEHYDROGENASE_NAD(P)H NITROREDUCTASE XCC3605-RELATED"/>
    <property type="match status" value="1"/>
</dbReference>
<comment type="caution">
    <text evidence="5">The sequence shown here is derived from an EMBL/GenBank/DDBJ whole genome shotgun (WGS) entry which is preliminary data.</text>
</comment>
<evidence type="ECO:0000313" key="6">
    <source>
        <dbReference type="Proteomes" id="UP000318380"/>
    </source>
</evidence>
<dbReference type="Gene3D" id="3.40.109.10">
    <property type="entry name" value="NADH Oxidase"/>
    <property type="match status" value="1"/>
</dbReference>
<protein>
    <submittedName>
        <fullName evidence="5">Nitroreductase</fullName>
    </submittedName>
</protein>
<evidence type="ECO:0000256" key="3">
    <source>
        <dbReference type="SAM" id="MobiDB-lite"/>
    </source>
</evidence>
<organism evidence="5 6">
    <name type="scientific">Kribbella amoyensis</name>
    <dbReference type="NCBI Taxonomy" id="996641"/>
    <lineage>
        <taxon>Bacteria</taxon>
        <taxon>Bacillati</taxon>
        <taxon>Actinomycetota</taxon>
        <taxon>Actinomycetes</taxon>
        <taxon>Propionibacteriales</taxon>
        <taxon>Kribbellaceae</taxon>
        <taxon>Kribbella</taxon>
    </lineage>
</organism>
<dbReference type="CDD" id="cd02062">
    <property type="entry name" value="Nitro_FMN_reductase"/>
    <property type="match status" value="1"/>
</dbReference>
<keyword evidence="6" id="KW-1185">Reference proteome</keyword>
<feature type="domain" description="Nitroreductase" evidence="4">
    <location>
        <begin position="7"/>
        <end position="172"/>
    </location>
</feature>